<dbReference type="PANTHER" id="PTHR12241">
    <property type="entry name" value="TUBULIN POLYGLUTAMYLASE"/>
    <property type="match status" value="1"/>
</dbReference>
<evidence type="ECO:0000256" key="4">
    <source>
        <dbReference type="SAM" id="MobiDB-lite"/>
    </source>
</evidence>
<evidence type="ECO:0000256" key="1">
    <source>
        <dbReference type="ARBA" id="ARBA00022598"/>
    </source>
</evidence>
<reference evidence="5" key="1">
    <citation type="submission" date="2019-08" db="EMBL/GenBank/DDBJ databases">
        <title>The improved chromosome-level genome for the pearl oyster Pinctada fucata martensii using PacBio sequencing and Hi-C.</title>
        <authorList>
            <person name="Zheng Z."/>
        </authorList>
    </citation>
    <scope>NUCLEOTIDE SEQUENCE</scope>
    <source>
        <strain evidence="5">ZZ-2019</strain>
        <tissue evidence="5">Adductor muscle</tissue>
    </source>
</reference>
<evidence type="ECO:0000256" key="3">
    <source>
        <dbReference type="ARBA" id="ARBA00022840"/>
    </source>
</evidence>
<dbReference type="SUPFAM" id="SSF56059">
    <property type="entry name" value="Glutathione synthetase ATP-binding domain-like"/>
    <property type="match status" value="1"/>
</dbReference>
<keyword evidence="1" id="KW-0436">Ligase</keyword>
<keyword evidence="6" id="KW-1185">Reference proteome</keyword>
<keyword evidence="2" id="KW-0547">Nucleotide-binding</keyword>
<feature type="region of interest" description="Disordered" evidence="4">
    <location>
        <begin position="457"/>
        <end position="496"/>
    </location>
</feature>
<gene>
    <name evidence="5" type="ORF">FSP39_022293</name>
</gene>
<protein>
    <recommendedName>
        <fullName evidence="7">Tubulin polyglutamylase TTLL11</fullName>
    </recommendedName>
</protein>
<dbReference type="InterPro" id="IPR004344">
    <property type="entry name" value="TTL/TTLL_fam"/>
</dbReference>
<evidence type="ECO:0008006" key="7">
    <source>
        <dbReference type="Google" id="ProtNLM"/>
    </source>
</evidence>
<dbReference type="Proteomes" id="UP001186944">
    <property type="component" value="Unassembled WGS sequence"/>
</dbReference>
<dbReference type="PANTHER" id="PTHR12241:SF154">
    <property type="entry name" value="TUBULIN POLYGLUTAMYLASE TTLL11"/>
    <property type="match status" value="1"/>
</dbReference>
<dbReference type="GO" id="GO:0036064">
    <property type="term" value="C:ciliary basal body"/>
    <property type="evidence" value="ECO:0007669"/>
    <property type="project" value="TreeGrafter"/>
</dbReference>
<accession>A0AA89BVA9</accession>
<keyword evidence="3" id="KW-0067">ATP-binding</keyword>
<comment type="caution">
    <text evidence="5">The sequence shown here is derived from an EMBL/GenBank/DDBJ whole genome shotgun (WGS) entry which is preliminary data.</text>
</comment>
<evidence type="ECO:0000313" key="5">
    <source>
        <dbReference type="EMBL" id="KAK3088680.1"/>
    </source>
</evidence>
<feature type="compositionally biased region" description="Acidic residues" evidence="4">
    <location>
        <begin position="476"/>
        <end position="486"/>
    </location>
</feature>
<dbReference type="GO" id="GO:0005524">
    <property type="term" value="F:ATP binding"/>
    <property type="evidence" value="ECO:0007669"/>
    <property type="project" value="UniProtKB-KW"/>
</dbReference>
<evidence type="ECO:0000313" key="6">
    <source>
        <dbReference type="Proteomes" id="UP001186944"/>
    </source>
</evidence>
<name>A0AA89BVA9_PINIB</name>
<dbReference type="Pfam" id="PF03133">
    <property type="entry name" value="TTL"/>
    <property type="match status" value="1"/>
</dbReference>
<organism evidence="5 6">
    <name type="scientific">Pinctada imbricata</name>
    <name type="common">Atlantic pearl-oyster</name>
    <name type="synonym">Pinctada martensii</name>
    <dbReference type="NCBI Taxonomy" id="66713"/>
    <lineage>
        <taxon>Eukaryota</taxon>
        <taxon>Metazoa</taxon>
        <taxon>Spiralia</taxon>
        <taxon>Lophotrochozoa</taxon>
        <taxon>Mollusca</taxon>
        <taxon>Bivalvia</taxon>
        <taxon>Autobranchia</taxon>
        <taxon>Pteriomorphia</taxon>
        <taxon>Pterioida</taxon>
        <taxon>Pterioidea</taxon>
        <taxon>Pteriidae</taxon>
        <taxon>Pinctada</taxon>
    </lineage>
</organism>
<sequence>MTDFRRELHLKHKREQHAKKEKLKALSESRNISKFAITIDTSRARSNVDVLRPSIKELGLKEYPFGRKELSCDIHWHALNFEENPDVYSGKVNKFPGMGDICSKMSLFRCLDTMKEIFPGEYDFYPRTWYLPAQFHEFSCEIRRLQEKRVKPKPTFIIKPDCGAQGDGIYLIRDPAEYSSYNGRCHVAQEYMHNVYLIDRYKFDLRIYVLLKKLEPLEFYICKEGLARFSTLPYENPTMRNIHETFMHLTNYSLNKRSTTFNRSDRDDEGSKRTLTSVLRRIAMNGHDSTKVWNTIERIVCKTILAIVPEMKVEYQATIPPGKPGPSCFQVLGFDILLLENLKPVLLEVNSSPSLSIDSEQEVAPNVFEILPSAKDEEVKLPLIRDTLLLVVPHHKLKYCHKRRNMRKRKLLAQQIRSGHRHRPEPVHHQRTTILIINADEPDENKREVDVTHKMSEMHTDVDSSHGSSSVVKESEESDREDAEESERERQERLEEEDDRDFELFYSNKMRNSCLKQLYPAVYDEEYERLRIIERVAGMFICCLGVRGSQRIGPTGFRTFARKCRLNRKGMTNAAIDIMYIDLQRRWDHMNPERTSGLCFQGFLDACIEIARRKFFAPTKYEMLENLMDYCENNYYSKDEDLANNLPRLHFRKLGLQYRQGSLYAIPRHALELTEETTIADLLTEREKKMRQGTEDIETFLRQRRRMTYRPKALSSSPKNLVQCDSE</sequence>
<dbReference type="AlphaFoldDB" id="A0AA89BVA9"/>
<dbReference type="EMBL" id="VSWD01000011">
    <property type="protein sequence ID" value="KAK3088680.1"/>
    <property type="molecule type" value="Genomic_DNA"/>
</dbReference>
<dbReference type="Gene3D" id="3.30.470.20">
    <property type="entry name" value="ATP-grasp fold, B domain"/>
    <property type="match status" value="1"/>
</dbReference>
<dbReference type="GO" id="GO:0000226">
    <property type="term" value="P:microtubule cytoskeleton organization"/>
    <property type="evidence" value="ECO:0007669"/>
    <property type="project" value="TreeGrafter"/>
</dbReference>
<proteinExistence type="predicted"/>
<dbReference type="PROSITE" id="PS51221">
    <property type="entry name" value="TTL"/>
    <property type="match status" value="1"/>
</dbReference>
<dbReference type="GO" id="GO:0015631">
    <property type="term" value="F:tubulin binding"/>
    <property type="evidence" value="ECO:0007669"/>
    <property type="project" value="TreeGrafter"/>
</dbReference>
<dbReference type="GO" id="GO:0070740">
    <property type="term" value="F:tubulin-glutamic acid ligase activity"/>
    <property type="evidence" value="ECO:0007669"/>
    <property type="project" value="TreeGrafter"/>
</dbReference>
<evidence type="ECO:0000256" key="2">
    <source>
        <dbReference type="ARBA" id="ARBA00022741"/>
    </source>
</evidence>